<gene>
    <name evidence="2" type="ORF">ACJMK2_042749</name>
</gene>
<evidence type="ECO:0000256" key="1">
    <source>
        <dbReference type="SAM" id="Phobius"/>
    </source>
</evidence>
<dbReference type="Proteomes" id="UP001634394">
    <property type="component" value="Unassembled WGS sequence"/>
</dbReference>
<name>A0ABD3W8D4_SINWO</name>
<feature type="transmembrane region" description="Helical" evidence="1">
    <location>
        <begin position="73"/>
        <end position="90"/>
    </location>
</feature>
<dbReference type="AlphaFoldDB" id="A0ABD3W8D4"/>
<reference evidence="2 3" key="1">
    <citation type="submission" date="2024-11" db="EMBL/GenBank/DDBJ databases">
        <title>Chromosome-level genome assembly of the freshwater bivalve Anodonta woodiana.</title>
        <authorList>
            <person name="Chen X."/>
        </authorList>
    </citation>
    <scope>NUCLEOTIDE SEQUENCE [LARGE SCALE GENOMIC DNA]</scope>
    <source>
        <strain evidence="2">MN2024</strain>
        <tissue evidence="2">Gills</tissue>
    </source>
</reference>
<feature type="transmembrane region" description="Helical" evidence="1">
    <location>
        <begin position="32"/>
        <end position="53"/>
    </location>
</feature>
<keyword evidence="1" id="KW-0472">Membrane</keyword>
<protein>
    <submittedName>
        <fullName evidence="2">Uncharacterized protein</fullName>
    </submittedName>
</protein>
<sequence>MDSGAHENSQRCGILHPVKQIIENLKKNLRRISVVGFVLLCLCGAIGMATSIVMKVQKADSKHGGTGLNREDVMIVIGACLMVLSMHFWYRLAGNVSTIELLARDNTRNRISIPSSDLDMTVTLV</sequence>
<organism evidence="2 3">
    <name type="scientific">Sinanodonta woodiana</name>
    <name type="common">Chinese pond mussel</name>
    <name type="synonym">Anodonta woodiana</name>
    <dbReference type="NCBI Taxonomy" id="1069815"/>
    <lineage>
        <taxon>Eukaryota</taxon>
        <taxon>Metazoa</taxon>
        <taxon>Spiralia</taxon>
        <taxon>Lophotrochozoa</taxon>
        <taxon>Mollusca</taxon>
        <taxon>Bivalvia</taxon>
        <taxon>Autobranchia</taxon>
        <taxon>Heteroconchia</taxon>
        <taxon>Palaeoheterodonta</taxon>
        <taxon>Unionida</taxon>
        <taxon>Unionoidea</taxon>
        <taxon>Unionidae</taxon>
        <taxon>Unioninae</taxon>
        <taxon>Sinanodonta</taxon>
    </lineage>
</organism>
<comment type="caution">
    <text evidence="2">The sequence shown here is derived from an EMBL/GenBank/DDBJ whole genome shotgun (WGS) entry which is preliminary data.</text>
</comment>
<dbReference type="EMBL" id="JBJQND010000008">
    <property type="protein sequence ID" value="KAL3870139.1"/>
    <property type="molecule type" value="Genomic_DNA"/>
</dbReference>
<accession>A0ABD3W8D4</accession>
<keyword evidence="1" id="KW-1133">Transmembrane helix</keyword>
<evidence type="ECO:0000313" key="3">
    <source>
        <dbReference type="Proteomes" id="UP001634394"/>
    </source>
</evidence>
<keyword evidence="3" id="KW-1185">Reference proteome</keyword>
<evidence type="ECO:0000313" key="2">
    <source>
        <dbReference type="EMBL" id="KAL3870139.1"/>
    </source>
</evidence>
<proteinExistence type="predicted"/>
<keyword evidence="1" id="KW-0812">Transmembrane</keyword>